<dbReference type="Proteomes" id="UP000692954">
    <property type="component" value="Unassembled WGS sequence"/>
</dbReference>
<dbReference type="OrthoDB" id="333905at2759"/>
<comment type="caution">
    <text evidence="1">The sequence shown here is derived from an EMBL/GenBank/DDBJ whole genome shotgun (WGS) entry which is preliminary data.</text>
</comment>
<dbReference type="AlphaFoldDB" id="A0A8S1RRB7"/>
<name>A0A8S1RRB7_9CILI</name>
<sequence length="56" mass="6462">MHLSDWIIIPQPNQMTKIITLKCFDIRGDVPQSVTNQYTKLQSDMMKAAGQLQQQE</sequence>
<accession>A0A8S1RRB7</accession>
<evidence type="ECO:0000313" key="2">
    <source>
        <dbReference type="Proteomes" id="UP000692954"/>
    </source>
</evidence>
<evidence type="ECO:0000313" key="1">
    <source>
        <dbReference type="EMBL" id="CAD8128994.1"/>
    </source>
</evidence>
<organism evidence="1 2">
    <name type="scientific">Paramecium sonneborni</name>
    <dbReference type="NCBI Taxonomy" id="65129"/>
    <lineage>
        <taxon>Eukaryota</taxon>
        <taxon>Sar</taxon>
        <taxon>Alveolata</taxon>
        <taxon>Ciliophora</taxon>
        <taxon>Intramacronucleata</taxon>
        <taxon>Oligohymenophorea</taxon>
        <taxon>Peniculida</taxon>
        <taxon>Parameciidae</taxon>
        <taxon>Paramecium</taxon>
    </lineage>
</organism>
<reference evidence="1" key="1">
    <citation type="submission" date="2021-01" db="EMBL/GenBank/DDBJ databases">
        <authorList>
            <consortium name="Genoscope - CEA"/>
            <person name="William W."/>
        </authorList>
    </citation>
    <scope>NUCLEOTIDE SEQUENCE</scope>
</reference>
<dbReference type="EMBL" id="CAJJDN010000203">
    <property type="protein sequence ID" value="CAD8128994.1"/>
    <property type="molecule type" value="Genomic_DNA"/>
</dbReference>
<proteinExistence type="predicted"/>
<protein>
    <submittedName>
        <fullName evidence="1">Uncharacterized protein</fullName>
    </submittedName>
</protein>
<gene>
    <name evidence="1" type="ORF">PSON_ATCC_30995.1.T2030008</name>
</gene>
<keyword evidence="2" id="KW-1185">Reference proteome</keyword>